<reference evidence="2" key="1">
    <citation type="submission" date="2020-10" db="EMBL/GenBank/DDBJ databases">
        <authorList>
            <person name="Gilroy R."/>
        </authorList>
    </citation>
    <scope>NUCLEOTIDE SEQUENCE</scope>
    <source>
        <strain evidence="2">G3-3990</strain>
    </source>
</reference>
<dbReference type="Gene3D" id="3.40.250.10">
    <property type="entry name" value="Rhodanese-like domain"/>
    <property type="match status" value="1"/>
</dbReference>
<dbReference type="Proteomes" id="UP000823641">
    <property type="component" value="Unassembled WGS sequence"/>
</dbReference>
<dbReference type="CDD" id="cd00158">
    <property type="entry name" value="RHOD"/>
    <property type="match status" value="1"/>
</dbReference>
<dbReference type="PANTHER" id="PTHR45431:SF3">
    <property type="entry name" value="RHODANESE-LIKE DOMAIN-CONTAINING PROTEIN 15, CHLOROPLASTIC"/>
    <property type="match status" value="1"/>
</dbReference>
<dbReference type="Pfam" id="PF00581">
    <property type="entry name" value="Rhodanese"/>
    <property type="match status" value="1"/>
</dbReference>
<evidence type="ECO:0000259" key="1">
    <source>
        <dbReference type="PROSITE" id="PS50206"/>
    </source>
</evidence>
<reference evidence="2" key="2">
    <citation type="journal article" date="2021" name="PeerJ">
        <title>Extensive microbial diversity within the chicken gut microbiome revealed by metagenomics and culture.</title>
        <authorList>
            <person name="Gilroy R."/>
            <person name="Ravi A."/>
            <person name="Getino M."/>
            <person name="Pursley I."/>
            <person name="Horton D.L."/>
            <person name="Alikhan N.F."/>
            <person name="Baker D."/>
            <person name="Gharbi K."/>
            <person name="Hall N."/>
            <person name="Watson M."/>
            <person name="Adriaenssens E.M."/>
            <person name="Foster-Nyarko E."/>
            <person name="Jarju S."/>
            <person name="Secka A."/>
            <person name="Antonio M."/>
            <person name="Oren A."/>
            <person name="Chaudhuri R.R."/>
            <person name="La Ragione R."/>
            <person name="Hildebrand F."/>
            <person name="Pallen M.J."/>
        </authorList>
    </citation>
    <scope>NUCLEOTIDE SEQUENCE</scope>
    <source>
        <strain evidence="2">G3-3990</strain>
    </source>
</reference>
<organism evidence="2 3">
    <name type="scientific">Candidatus Gallipaludibacter merdavium</name>
    <dbReference type="NCBI Taxonomy" id="2840839"/>
    <lineage>
        <taxon>Bacteria</taxon>
        <taxon>Pseudomonadati</taxon>
        <taxon>Bacteroidota</taxon>
        <taxon>Bacteroidia</taxon>
        <taxon>Bacteroidales</taxon>
        <taxon>Candidatus Gallipaludibacter</taxon>
    </lineage>
</organism>
<comment type="caution">
    <text evidence="2">The sequence shown here is derived from an EMBL/GenBank/DDBJ whole genome shotgun (WGS) entry which is preliminary data.</text>
</comment>
<evidence type="ECO:0000313" key="2">
    <source>
        <dbReference type="EMBL" id="MBO8460492.1"/>
    </source>
</evidence>
<dbReference type="InterPro" id="IPR036873">
    <property type="entry name" value="Rhodanese-like_dom_sf"/>
</dbReference>
<dbReference type="InterPro" id="IPR001763">
    <property type="entry name" value="Rhodanese-like_dom"/>
</dbReference>
<dbReference type="SUPFAM" id="SSF52821">
    <property type="entry name" value="Rhodanese/Cell cycle control phosphatase"/>
    <property type="match status" value="1"/>
</dbReference>
<dbReference type="PROSITE" id="PS50206">
    <property type="entry name" value="RHODANESE_3"/>
    <property type="match status" value="1"/>
</dbReference>
<protein>
    <submittedName>
        <fullName evidence="2">Rhodanese-like domain-containing protein</fullName>
    </submittedName>
</protein>
<gene>
    <name evidence="2" type="ORF">IAA73_09195</name>
</gene>
<dbReference type="AlphaFoldDB" id="A0A9D9HUI6"/>
<evidence type="ECO:0000313" key="3">
    <source>
        <dbReference type="Proteomes" id="UP000823641"/>
    </source>
</evidence>
<sequence length="144" mass="16289">MTKKRNYPLLQHIRPYAQRIALFTCMCMWMGIAGCTGHSDIKNITPEECNALLKQQDVQLVDVRTEQEYGNGHLKDAILINIQGQNFTTNATQQLDKQKPVILYCRSGRRSMQAAKTLVNEGFTMVYNLKGGILAWQAEGLPTE</sequence>
<dbReference type="PROSITE" id="PS51257">
    <property type="entry name" value="PROKAR_LIPOPROTEIN"/>
    <property type="match status" value="1"/>
</dbReference>
<dbReference type="PANTHER" id="PTHR45431">
    <property type="entry name" value="RHODANESE-LIKE DOMAIN-CONTAINING PROTEIN 15, CHLOROPLASTIC"/>
    <property type="match status" value="1"/>
</dbReference>
<dbReference type="EMBL" id="JADIMG010000087">
    <property type="protein sequence ID" value="MBO8460492.1"/>
    <property type="molecule type" value="Genomic_DNA"/>
</dbReference>
<dbReference type="InterPro" id="IPR052367">
    <property type="entry name" value="Thiosulfate_ST/Rhodanese-like"/>
</dbReference>
<proteinExistence type="predicted"/>
<feature type="domain" description="Rhodanese" evidence="1">
    <location>
        <begin position="54"/>
        <end position="144"/>
    </location>
</feature>
<dbReference type="SMART" id="SM00450">
    <property type="entry name" value="RHOD"/>
    <property type="match status" value="1"/>
</dbReference>
<accession>A0A9D9HUI6</accession>
<name>A0A9D9HUI6_9BACT</name>